<dbReference type="Proteomes" id="UP000245207">
    <property type="component" value="Unassembled WGS sequence"/>
</dbReference>
<proteinExistence type="predicted"/>
<dbReference type="InterPro" id="IPR045258">
    <property type="entry name" value="ACAP1/2/3-like"/>
</dbReference>
<sequence>MCNGGGIEHIVTRFDTRAGVAITYGFELKPHWSTSGYFVYRIVFPWTEMEIMHVQWHALGLGLFASIIAPFGGLFASGFKRAFKIKDFGDSIPGHGGMTDIMDSQHSLVKDFFDQFLESCSCKSFVVSLLLTESTIESCIGKLCLGYLKSKNTTKILLWEKNMYLHQTRIDIETIPNRRSSCMLKLVLSTCRSCYDKNTIVLREIGTYKEVLRSQVERILNDRLLEFVNIDLHDVKCLSGLLLFDLYVSKFCSGFMSNNFMLEEARKRFDKASLLYDQVGFYVFWCIHCCLQKAREKLLSLRKGTKSDVATVLEEDLHNARATFEQARFNLVTALSNVEAKKRFEFLEAVSGRVYMMDFGKLTMLESLSLRGVQWCWDAISKTLQLATDVKHLCMKIEFTGDFETHLPFPEIKLLTFSKAIPSSNLLKSMLDSGFVIPCLEELMITVRLPLNAEQKMSTLKSFKCGKKLQKMRIRILQMKSGHSSADDFFEDIWRFRFMNYKLISIE</sequence>
<gene>
    <name evidence="4" type="ORF">CTI12_AA349530</name>
</gene>
<keyword evidence="3" id="KW-1133">Transmembrane helix</keyword>
<dbReference type="GO" id="GO:0046872">
    <property type="term" value="F:metal ion binding"/>
    <property type="evidence" value="ECO:0007669"/>
    <property type="project" value="UniProtKB-KW"/>
</dbReference>
<name>A0A2U1MQ69_ARTAN</name>
<dbReference type="SUPFAM" id="SSF103657">
    <property type="entry name" value="BAR/IMD domain-like"/>
    <property type="match status" value="1"/>
</dbReference>
<comment type="caution">
    <text evidence="4">The sequence shown here is derived from an EMBL/GenBank/DDBJ whole genome shotgun (WGS) entry which is preliminary data.</text>
</comment>
<keyword evidence="2" id="KW-0862">Zinc</keyword>
<organism evidence="4 5">
    <name type="scientific">Artemisia annua</name>
    <name type="common">Sweet wormwood</name>
    <dbReference type="NCBI Taxonomy" id="35608"/>
    <lineage>
        <taxon>Eukaryota</taxon>
        <taxon>Viridiplantae</taxon>
        <taxon>Streptophyta</taxon>
        <taxon>Embryophyta</taxon>
        <taxon>Tracheophyta</taxon>
        <taxon>Spermatophyta</taxon>
        <taxon>Magnoliopsida</taxon>
        <taxon>eudicotyledons</taxon>
        <taxon>Gunneridae</taxon>
        <taxon>Pentapetalae</taxon>
        <taxon>asterids</taxon>
        <taxon>campanulids</taxon>
        <taxon>Asterales</taxon>
        <taxon>Asteraceae</taxon>
        <taxon>Asteroideae</taxon>
        <taxon>Anthemideae</taxon>
        <taxon>Artemisiinae</taxon>
        <taxon>Artemisia</taxon>
    </lineage>
</organism>
<keyword evidence="3" id="KW-0472">Membrane</keyword>
<dbReference type="Gene3D" id="1.20.1270.60">
    <property type="entry name" value="Arfaptin homology (AH) domain/BAR domain"/>
    <property type="match status" value="1"/>
</dbReference>
<evidence type="ECO:0000256" key="2">
    <source>
        <dbReference type="ARBA" id="ARBA00022833"/>
    </source>
</evidence>
<evidence type="ECO:0000256" key="3">
    <source>
        <dbReference type="SAM" id="Phobius"/>
    </source>
</evidence>
<dbReference type="InterPro" id="IPR027267">
    <property type="entry name" value="AH/BAR_dom_sf"/>
</dbReference>
<accession>A0A2U1MQ69</accession>
<dbReference type="OrthoDB" id="9973021at2759"/>
<dbReference type="Pfam" id="PF01148">
    <property type="entry name" value="CTP_transf_1"/>
    <property type="match status" value="1"/>
</dbReference>
<dbReference type="PANTHER" id="PTHR23180:SF160">
    <property type="entry name" value="ADP-RIBOSYLATION FACTOR GTPASE-ACTIVATING PROTEIN EFFECTOR PROTEIN 1"/>
    <property type="match status" value="1"/>
</dbReference>
<protein>
    <submittedName>
        <fullName evidence="4">F-box domain, cyclin-like protein</fullName>
    </submittedName>
</protein>
<keyword evidence="1" id="KW-0479">Metal-binding</keyword>
<dbReference type="EMBL" id="PKPP01004650">
    <property type="protein sequence ID" value="PWA63389.1"/>
    <property type="molecule type" value="Genomic_DNA"/>
</dbReference>
<dbReference type="PANTHER" id="PTHR23180">
    <property type="entry name" value="CENTAURIN/ARF"/>
    <property type="match status" value="1"/>
</dbReference>
<evidence type="ECO:0000256" key="1">
    <source>
        <dbReference type="ARBA" id="ARBA00022723"/>
    </source>
</evidence>
<reference evidence="4 5" key="1">
    <citation type="journal article" date="2018" name="Mol. Plant">
        <title>The genome of Artemisia annua provides insight into the evolution of Asteraceae family and artemisinin biosynthesis.</title>
        <authorList>
            <person name="Shen Q."/>
            <person name="Zhang L."/>
            <person name="Liao Z."/>
            <person name="Wang S."/>
            <person name="Yan T."/>
            <person name="Shi P."/>
            <person name="Liu M."/>
            <person name="Fu X."/>
            <person name="Pan Q."/>
            <person name="Wang Y."/>
            <person name="Lv Z."/>
            <person name="Lu X."/>
            <person name="Zhang F."/>
            <person name="Jiang W."/>
            <person name="Ma Y."/>
            <person name="Chen M."/>
            <person name="Hao X."/>
            <person name="Li L."/>
            <person name="Tang Y."/>
            <person name="Lv G."/>
            <person name="Zhou Y."/>
            <person name="Sun X."/>
            <person name="Brodelius P.E."/>
            <person name="Rose J.K.C."/>
            <person name="Tang K."/>
        </authorList>
    </citation>
    <scope>NUCLEOTIDE SEQUENCE [LARGE SCALE GENOMIC DNA]</scope>
    <source>
        <strain evidence="5">cv. Huhao1</strain>
        <tissue evidence="4">Leaf</tissue>
    </source>
</reference>
<evidence type="ECO:0000313" key="5">
    <source>
        <dbReference type="Proteomes" id="UP000245207"/>
    </source>
</evidence>
<keyword evidence="5" id="KW-1185">Reference proteome</keyword>
<evidence type="ECO:0000313" key="4">
    <source>
        <dbReference type="EMBL" id="PWA63389.1"/>
    </source>
</evidence>
<dbReference type="GO" id="GO:0005096">
    <property type="term" value="F:GTPase activator activity"/>
    <property type="evidence" value="ECO:0007669"/>
    <property type="project" value="InterPro"/>
</dbReference>
<keyword evidence="3" id="KW-0812">Transmembrane</keyword>
<feature type="transmembrane region" description="Helical" evidence="3">
    <location>
        <begin position="54"/>
        <end position="76"/>
    </location>
</feature>
<dbReference type="AlphaFoldDB" id="A0A2U1MQ69"/>